<accession>A0A1G9GIK3</accession>
<evidence type="ECO:0000259" key="12">
    <source>
        <dbReference type="PROSITE" id="PS51826"/>
    </source>
</evidence>
<dbReference type="PROSITE" id="PS00189">
    <property type="entry name" value="LIPOYL"/>
    <property type="match status" value="1"/>
</dbReference>
<evidence type="ECO:0000256" key="4">
    <source>
        <dbReference type="ARBA" id="ARBA00022679"/>
    </source>
</evidence>
<evidence type="ECO:0000256" key="1">
    <source>
        <dbReference type="ARBA" id="ARBA00001938"/>
    </source>
</evidence>
<dbReference type="InterPro" id="IPR004167">
    <property type="entry name" value="PSBD"/>
</dbReference>
<feature type="region of interest" description="Disordered" evidence="10">
    <location>
        <begin position="75"/>
        <end position="245"/>
    </location>
</feature>
<protein>
    <recommendedName>
        <fullName evidence="9">Dihydrolipoamide acetyltransferase component of pyruvate dehydrogenase complex</fullName>
        <ecNumber evidence="9">2.3.1.-</ecNumber>
    </recommendedName>
</protein>
<dbReference type="EC" id="2.3.1.-" evidence="9"/>
<dbReference type="PANTHER" id="PTHR43178">
    <property type="entry name" value="DIHYDROLIPOAMIDE ACETYLTRANSFERASE COMPONENT OF PYRUVATE DEHYDROGENASE COMPLEX"/>
    <property type="match status" value="1"/>
</dbReference>
<organism evidence="13 14">
    <name type="scientific">Modicisalibacter muralis</name>
    <dbReference type="NCBI Taxonomy" id="119000"/>
    <lineage>
        <taxon>Bacteria</taxon>
        <taxon>Pseudomonadati</taxon>
        <taxon>Pseudomonadota</taxon>
        <taxon>Gammaproteobacteria</taxon>
        <taxon>Oceanospirillales</taxon>
        <taxon>Halomonadaceae</taxon>
        <taxon>Modicisalibacter</taxon>
    </lineage>
</organism>
<comment type="catalytic activity">
    <reaction evidence="8">
        <text>N(6)-[(R)-dihydrolipoyl]-L-lysyl-[protein] + acetyl-CoA = N(6)-[(R)-S(8)-acetyldihydrolipoyl]-L-lysyl-[protein] + CoA</text>
        <dbReference type="Rhea" id="RHEA:17017"/>
        <dbReference type="Rhea" id="RHEA-COMP:10475"/>
        <dbReference type="Rhea" id="RHEA-COMP:10478"/>
        <dbReference type="ChEBI" id="CHEBI:57287"/>
        <dbReference type="ChEBI" id="CHEBI:57288"/>
        <dbReference type="ChEBI" id="CHEBI:83100"/>
        <dbReference type="ChEBI" id="CHEBI:83111"/>
        <dbReference type="EC" id="2.3.1.12"/>
    </reaction>
</comment>
<evidence type="ECO:0000256" key="3">
    <source>
        <dbReference type="ARBA" id="ARBA00011484"/>
    </source>
</evidence>
<evidence type="ECO:0000256" key="5">
    <source>
        <dbReference type="ARBA" id="ARBA00022823"/>
    </source>
</evidence>
<dbReference type="Pfam" id="PF02817">
    <property type="entry name" value="E3_binding"/>
    <property type="match status" value="1"/>
</dbReference>
<dbReference type="AlphaFoldDB" id="A0A1G9GIK3"/>
<evidence type="ECO:0000256" key="10">
    <source>
        <dbReference type="SAM" id="MobiDB-lite"/>
    </source>
</evidence>
<dbReference type="InterPro" id="IPR000089">
    <property type="entry name" value="Biotin_lipoyl"/>
</dbReference>
<name>A0A1G9GIK3_9GAMM</name>
<comment type="subunit">
    <text evidence="3">Forms a 24-polypeptide structural core with octahedral symmetry.</text>
</comment>
<feature type="compositionally biased region" description="Basic and acidic residues" evidence="10">
    <location>
        <begin position="198"/>
        <end position="210"/>
    </location>
</feature>
<evidence type="ECO:0000256" key="9">
    <source>
        <dbReference type="RuleBase" id="RU003423"/>
    </source>
</evidence>
<sequence length="484" mass="53464">MSEEFKFSDPGEGLQEAEVLEIHVAEGDHVNDGDTVLTVETDKAATDVSAPFSGTIEKVHLKTGDVVRVDDLLFSYVPDDGDDEEDTDSGEQGEKDEEDKKDEKDQEEETSESDDENQSSKESTRESSEESAEDEKAEESDQEAASDEDEEQGDRQEKDDEGEKKRQEKQPDKTDKKTARKAKRDQPPVPAAPSTRRLARERGVDLHDIEPSGPQGRVTTEDVEAAAKEGGRQPPGSGKALPDFSQWGDTERVAIRSVRRVTAERMTQSWTQIPHVYHQDVADVTELERFRHDYEASAQENGGKFTLTILVMKAMVFALKQFPHFNASLDNENQEIVLKRYFHVGLAVATERGLLVPVIRDVDKKNLIELTEAVSTTVERARNGELGREDMEGGCMTLTNPGPLGGTALTPLINLPEVAILGLGQARLEPVVHGDLDNYEVKPRLLLPLSLGFDHRVNDGADAANFVTTLIGALEDPQSLLLKI</sequence>
<comment type="function">
    <text evidence="7">The pyruvate dehydrogenase complex catalyzes the overall conversion of pyruvate to acetyl-CoA and CO(2). It contains multiple copies of three enzymatic components: pyruvate dehydrogenase (E1), dihydrolipoamide acetyltransferase (E2) and lipoamide dehydrogenase (E3).</text>
</comment>
<dbReference type="Gene3D" id="4.10.320.10">
    <property type="entry name" value="E3-binding domain"/>
    <property type="match status" value="1"/>
</dbReference>
<gene>
    <name evidence="13" type="ORF">SAMN05661010_00731</name>
</gene>
<dbReference type="PROSITE" id="PS51826">
    <property type="entry name" value="PSBD"/>
    <property type="match status" value="1"/>
</dbReference>
<dbReference type="Pfam" id="PF00364">
    <property type="entry name" value="Biotin_lipoyl"/>
    <property type="match status" value="1"/>
</dbReference>
<dbReference type="STRING" id="119000.SAMN05661010_00731"/>
<evidence type="ECO:0000256" key="6">
    <source>
        <dbReference type="ARBA" id="ARBA00023315"/>
    </source>
</evidence>
<dbReference type="GO" id="GO:0031405">
    <property type="term" value="F:lipoic acid binding"/>
    <property type="evidence" value="ECO:0007669"/>
    <property type="project" value="TreeGrafter"/>
</dbReference>
<proteinExistence type="inferred from homology"/>
<comment type="similarity">
    <text evidence="2 9">Belongs to the 2-oxoacid dehydrogenase family.</text>
</comment>
<dbReference type="FunFam" id="3.30.559.10:FF:000007">
    <property type="entry name" value="Dihydrolipoamide acetyltransferase component of pyruvate dehydrogenase complex"/>
    <property type="match status" value="1"/>
</dbReference>
<keyword evidence="5 9" id="KW-0450">Lipoyl</keyword>
<dbReference type="GO" id="GO:0004742">
    <property type="term" value="F:dihydrolipoyllysine-residue acetyltransferase activity"/>
    <property type="evidence" value="ECO:0007669"/>
    <property type="project" value="UniProtKB-EC"/>
</dbReference>
<evidence type="ECO:0000256" key="7">
    <source>
        <dbReference type="ARBA" id="ARBA00025211"/>
    </source>
</evidence>
<evidence type="ECO:0000259" key="11">
    <source>
        <dbReference type="PROSITE" id="PS50968"/>
    </source>
</evidence>
<dbReference type="RefSeq" id="WP_089725559.1">
    <property type="nucleotide sequence ID" value="NZ_FNGI01000001.1"/>
</dbReference>
<evidence type="ECO:0000313" key="14">
    <source>
        <dbReference type="Proteomes" id="UP000198654"/>
    </source>
</evidence>
<dbReference type="InterPro" id="IPR001078">
    <property type="entry name" value="2-oxoacid_DH_actylTfrase"/>
</dbReference>
<dbReference type="SUPFAM" id="SSF47005">
    <property type="entry name" value="Peripheral subunit-binding domain of 2-oxo acid dehydrogenase complex"/>
    <property type="match status" value="1"/>
</dbReference>
<keyword evidence="6 9" id="KW-0012">Acyltransferase</keyword>
<dbReference type="PROSITE" id="PS50968">
    <property type="entry name" value="BIOTINYL_LIPOYL"/>
    <property type="match status" value="1"/>
</dbReference>
<dbReference type="OrthoDB" id="9805770at2"/>
<comment type="cofactor">
    <cofactor evidence="1 9">
        <name>(R)-lipoate</name>
        <dbReference type="ChEBI" id="CHEBI:83088"/>
    </cofactor>
</comment>
<feature type="compositionally biased region" description="Basic and acidic residues" evidence="10">
    <location>
        <begin position="153"/>
        <end position="177"/>
    </location>
</feature>
<feature type="compositionally biased region" description="Basic and acidic residues" evidence="10">
    <location>
        <begin position="118"/>
        <end position="128"/>
    </location>
</feature>
<reference evidence="13 14" key="1">
    <citation type="submission" date="2016-10" db="EMBL/GenBank/DDBJ databases">
        <authorList>
            <person name="de Groot N.N."/>
        </authorList>
    </citation>
    <scope>NUCLEOTIDE SEQUENCE [LARGE SCALE GENOMIC DNA]</scope>
    <source>
        <strain evidence="13 14">DSM 14789</strain>
    </source>
</reference>
<dbReference type="Gene3D" id="3.30.559.10">
    <property type="entry name" value="Chloramphenicol acetyltransferase-like domain"/>
    <property type="match status" value="1"/>
</dbReference>
<feature type="domain" description="Peripheral subunit-binding (PSBD)" evidence="12">
    <location>
        <begin position="190"/>
        <end position="227"/>
    </location>
</feature>
<evidence type="ECO:0000313" key="13">
    <source>
        <dbReference type="EMBL" id="SDL00487.1"/>
    </source>
</evidence>
<evidence type="ECO:0000256" key="2">
    <source>
        <dbReference type="ARBA" id="ARBA00007317"/>
    </source>
</evidence>
<dbReference type="GO" id="GO:0006086">
    <property type="term" value="P:pyruvate decarboxylation to acetyl-CoA"/>
    <property type="evidence" value="ECO:0007669"/>
    <property type="project" value="TreeGrafter"/>
</dbReference>
<dbReference type="SUPFAM" id="SSF52777">
    <property type="entry name" value="CoA-dependent acyltransferases"/>
    <property type="match status" value="1"/>
</dbReference>
<dbReference type="EMBL" id="FNGI01000001">
    <property type="protein sequence ID" value="SDL00487.1"/>
    <property type="molecule type" value="Genomic_DNA"/>
</dbReference>
<feature type="domain" description="Lipoyl-binding" evidence="11">
    <location>
        <begin position="2"/>
        <end position="77"/>
    </location>
</feature>
<dbReference type="Proteomes" id="UP000198654">
    <property type="component" value="Unassembled WGS sequence"/>
</dbReference>
<keyword evidence="13" id="KW-0670">Pyruvate</keyword>
<keyword evidence="4 9" id="KW-0808">Transferase</keyword>
<dbReference type="InterPro" id="IPR011053">
    <property type="entry name" value="Single_hybrid_motif"/>
</dbReference>
<dbReference type="InterPro" id="IPR023213">
    <property type="entry name" value="CAT-like_dom_sf"/>
</dbReference>
<dbReference type="SUPFAM" id="SSF51230">
    <property type="entry name" value="Single hybrid motif"/>
    <property type="match status" value="1"/>
</dbReference>
<dbReference type="GO" id="GO:0005737">
    <property type="term" value="C:cytoplasm"/>
    <property type="evidence" value="ECO:0007669"/>
    <property type="project" value="TreeGrafter"/>
</dbReference>
<feature type="compositionally biased region" description="Acidic residues" evidence="10">
    <location>
        <begin position="129"/>
        <end position="152"/>
    </location>
</feature>
<dbReference type="InterPro" id="IPR050743">
    <property type="entry name" value="2-oxoacid_DH_E2_comp"/>
</dbReference>
<evidence type="ECO:0000256" key="8">
    <source>
        <dbReference type="ARBA" id="ARBA00048370"/>
    </source>
</evidence>
<dbReference type="InterPro" id="IPR036625">
    <property type="entry name" value="E3-bd_dom_sf"/>
</dbReference>
<dbReference type="PANTHER" id="PTHR43178:SF2">
    <property type="entry name" value="DIHYDROLIPOYLLYSINE-RESIDUE ACETYLTRANSFERASE COMPONENT OF PYRUVATE DEHYDROGENASE COMPLEX"/>
    <property type="match status" value="1"/>
</dbReference>
<keyword evidence="14" id="KW-1185">Reference proteome</keyword>
<feature type="compositionally biased region" description="Acidic residues" evidence="10">
    <location>
        <begin position="79"/>
        <end position="117"/>
    </location>
</feature>
<dbReference type="Gene3D" id="2.40.50.100">
    <property type="match status" value="1"/>
</dbReference>
<dbReference type="CDD" id="cd06849">
    <property type="entry name" value="lipoyl_domain"/>
    <property type="match status" value="1"/>
</dbReference>
<dbReference type="Pfam" id="PF00198">
    <property type="entry name" value="2-oxoacid_dh"/>
    <property type="match status" value="1"/>
</dbReference>
<dbReference type="InterPro" id="IPR003016">
    <property type="entry name" value="2-oxoA_DH_lipoyl-BS"/>
</dbReference>